<feature type="binding site" evidence="1">
    <location>
        <position position="42"/>
    </location>
    <ligand>
        <name>S-adenosyl-L-methionine</name>
        <dbReference type="ChEBI" id="CHEBI:59789"/>
    </ligand>
</feature>
<dbReference type="RefSeq" id="WP_085896050.1">
    <property type="nucleotide sequence ID" value="NZ_FWFY01000004.1"/>
</dbReference>
<protein>
    <recommendedName>
        <fullName evidence="1">Ribosomal RNA large subunit methyltransferase J</fullName>
        <ecNumber evidence="1">2.1.1.266</ecNumber>
    </recommendedName>
    <alternativeName>
        <fullName evidence="1">23S rRNA (adenine(2030)-N6)-methyltransferase</fullName>
    </alternativeName>
    <alternativeName>
        <fullName evidence="1">23S rRNA m6A2030 methyltransferase</fullName>
    </alternativeName>
</protein>
<feature type="binding site" evidence="1">
    <location>
        <position position="159"/>
    </location>
    <ligand>
        <name>S-adenosyl-L-methionine</name>
        <dbReference type="ChEBI" id="CHEBI:59789"/>
    </ligand>
</feature>
<dbReference type="EMBL" id="PYGB01000004">
    <property type="protein sequence ID" value="PSK86817.1"/>
    <property type="molecule type" value="Genomic_DNA"/>
</dbReference>
<keyword evidence="1 3" id="KW-0489">Methyltransferase</keyword>
<evidence type="ECO:0000313" key="4">
    <source>
        <dbReference type="Proteomes" id="UP000193495"/>
    </source>
</evidence>
<dbReference type="SUPFAM" id="SSF53335">
    <property type="entry name" value="S-adenosyl-L-methionine-dependent methyltransferases"/>
    <property type="match status" value="1"/>
</dbReference>
<dbReference type="OrthoDB" id="9791274at2"/>
<dbReference type="GO" id="GO:0003723">
    <property type="term" value="F:RNA binding"/>
    <property type="evidence" value="ECO:0007669"/>
    <property type="project" value="UniProtKB-UniRule"/>
</dbReference>
<comment type="function">
    <text evidence="1">Specifically methylates the adenine in position 2030 of 23S rRNA.</text>
</comment>
<dbReference type="Proteomes" id="UP000193495">
    <property type="component" value="Unassembled WGS sequence"/>
</dbReference>
<name>A0A1X6Z5Z3_9RHOB</name>
<dbReference type="AlphaFoldDB" id="A0A1X6Z5Z3"/>
<accession>A0A1X6Z5Z3</accession>
<dbReference type="GO" id="GO:0005829">
    <property type="term" value="C:cytosol"/>
    <property type="evidence" value="ECO:0007669"/>
    <property type="project" value="TreeGrafter"/>
</dbReference>
<comment type="subunit">
    <text evidence="1">Monomer.</text>
</comment>
<sequence>MLSYQHAYHAGNLADVHKHALLAWMLAYLTRKPKPLSYIESHAGRALYRLDAAEATKTGEAAQGIARVAGWFAPDHPYARVLEATRAEHGSQAYPGSPEIAAQLLRADDRLHLAELHPQEHAALQTAMAGRAQVHRRDGIEMAVALTPPEPRRGVLLIDPSWEIKEDYRAIPQAMRRISKKWPVGTLVLWYPLLRDAPHAPMLRALERDIPDGVRHEVAFPPARAGHGMTGSGLFVVNPPYGFHAQAQWLSARFATLMPQR</sequence>
<dbReference type="EC" id="2.1.1.266" evidence="1"/>
<dbReference type="Gene3D" id="3.40.50.150">
    <property type="entry name" value="Vaccinia Virus protein VP39"/>
    <property type="match status" value="1"/>
</dbReference>
<reference evidence="3 4" key="1">
    <citation type="submission" date="2017-03" db="EMBL/GenBank/DDBJ databases">
        <authorList>
            <person name="Afonso C.L."/>
            <person name="Miller P.J."/>
            <person name="Scott M.A."/>
            <person name="Spackman E."/>
            <person name="Goraichik I."/>
            <person name="Dimitrov K.M."/>
            <person name="Suarez D.L."/>
            <person name="Swayne D.E."/>
        </authorList>
    </citation>
    <scope>NUCLEOTIDE SEQUENCE [LARGE SCALE GENOMIC DNA]</scope>
    <source>
        <strain evidence="3 4">CECT 8367</strain>
    </source>
</reference>
<dbReference type="Proteomes" id="UP000240624">
    <property type="component" value="Unassembled WGS sequence"/>
</dbReference>
<feature type="binding site" evidence="1">
    <location>
        <position position="97"/>
    </location>
    <ligand>
        <name>S-adenosyl-L-methionine</name>
        <dbReference type="ChEBI" id="CHEBI:59789"/>
    </ligand>
</feature>
<dbReference type="PANTHER" id="PTHR37426:SF1">
    <property type="entry name" value="RIBOSOMAL RNA LARGE SUBUNIT METHYLTRANSFERASE J"/>
    <property type="match status" value="1"/>
</dbReference>
<gene>
    <name evidence="1 3" type="primary">rlmJ</name>
    <name evidence="2" type="ORF">CLV79_104250</name>
    <name evidence="3" type="ORF">LOS8367_01701</name>
</gene>
<feature type="active site" description="Proton acceptor" evidence="1">
    <location>
        <position position="159"/>
    </location>
</feature>
<organism evidence="3 4">
    <name type="scientific">Limimaricola soesokkakensis</name>
    <dbReference type="NCBI Taxonomy" id="1343159"/>
    <lineage>
        <taxon>Bacteria</taxon>
        <taxon>Pseudomonadati</taxon>
        <taxon>Pseudomonadota</taxon>
        <taxon>Alphaproteobacteria</taxon>
        <taxon>Rhodobacterales</taxon>
        <taxon>Paracoccaceae</taxon>
        <taxon>Limimaricola</taxon>
    </lineage>
</organism>
<dbReference type="GO" id="GO:0070475">
    <property type="term" value="P:rRNA base methylation"/>
    <property type="evidence" value="ECO:0007669"/>
    <property type="project" value="UniProtKB-UniRule"/>
</dbReference>
<keyword evidence="1" id="KW-0949">S-adenosyl-L-methionine</keyword>
<reference evidence="2 5" key="2">
    <citation type="submission" date="2018-03" db="EMBL/GenBank/DDBJ databases">
        <title>Genomic Encyclopedia of Archaeal and Bacterial Type Strains, Phase II (KMG-II): from individual species to whole genera.</title>
        <authorList>
            <person name="Goeker M."/>
        </authorList>
    </citation>
    <scope>NUCLEOTIDE SEQUENCE [LARGE SCALE GENOMIC DNA]</scope>
    <source>
        <strain evidence="2 5">DSM 29956</strain>
    </source>
</reference>
<evidence type="ECO:0000256" key="1">
    <source>
        <dbReference type="HAMAP-Rule" id="MF_00934"/>
    </source>
</evidence>
<proteinExistence type="inferred from homology"/>
<feature type="site" description="Interaction with substrate rRNA" evidence="1">
    <location>
        <position position="4"/>
    </location>
</feature>
<keyword evidence="5" id="KW-1185">Reference proteome</keyword>
<keyword evidence="1" id="KW-0694">RNA-binding</keyword>
<comment type="similarity">
    <text evidence="1">Belongs to the RlmJ family.</text>
</comment>
<comment type="catalytic activity">
    <reaction evidence="1">
        <text>adenosine(2030) in 23S rRNA + S-adenosyl-L-methionine = N(6)-methyladenosine(2030) in 23S rRNA + S-adenosyl-L-homocysteine + H(+)</text>
        <dbReference type="Rhea" id="RHEA:43736"/>
        <dbReference type="Rhea" id="RHEA-COMP:10668"/>
        <dbReference type="Rhea" id="RHEA-COMP:10669"/>
        <dbReference type="ChEBI" id="CHEBI:15378"/>
        <dbReference type="ChEBI" id="CHEBI:57856"/>
        <dbReference type="ChEBI" id="CHEBI:59789"/>
        <dbReference type="ChEBI" id="CHEBI:74411"/>
        <dbReference type="ChEBI" id="CHEBI:74449"/>
        <dbReference type="EC" id="2.1.1.266"/>
    </reaction>
</comment>
<dbReference type="GO" id="GO:0036307">
    <property type="term" value="F:23S rRNA (adenine(2030)-N(6))-methyltransferase activity"/>
    <property type="evidence" value="ECO:0007669"/>
    <property type="project" value="UniProtKB-UniRule"/>
</dbReference>
<dbReference type="InterPro" id="IPR029063">
    <property type="entry name" value="SAM-dependent_MTases_sf"/>
</dbReference>
<dbReference type="EMBL" id="FWFY01000004">
    <property type="protein sequence ID" value="SLN41078.1"/>
    <property type="molecule type" value="Genomic_DNA"/>
</dbReference>
<feature type="binding site" evidence="1">
    <location>
        <begin position="138"/>
        <end position="139"/>
    </location>
    <ligand>
        <name>S-adenosyl-L-methionine</name>
        <dbReference type="ChEBI" id="CHEBI:59789"/>
    </ligand>
</feature>
<keyword evidence="1 3" id="KW-0808">Transferase</keyword>
<feature type="binding site" evidence="1">
    <location>
        <position position="19"/>
    </location>
    <ligand>
        <name>S-adenosyl-L-methionine</name>
        <dbReference type="ChEBI" id="CHEBI:59789"/>
    </ligand>
</feature>
<dbReference type="Pfam" id="PF04378">
    <property type="entry name" value="RsmJ"/>
    <property type="match status" value="1"/>
</dbReference>
<evidence type="ECO:0000313" key="3">
    <source>
        <dbReference type="EMBL" id="SLN41078.1"/>
    </source>
</evidence>
<dbReference type="InterPro" id="IPR007473">
    <property type="entry name" value="RlmJ"/>
</dbReference>
<evidence type="ECO:0000313" key="5">
    <source>
        <dbReference type="Proteomes" id="UP000240624"/>
    </source>
</evidence>
<dbReference type="PANTHER" id="PTHR37426">
    <property type="entry name" value="RIBOSOMAL RNA LARGE SUBUNIT METHYLTRANSFERASE J"/>
    <property type="match status" value="1"/>
</dbReference>
<evidence type="ECO:0000313" key="2">
    <source>
        <dbReference type="EMBL" id="PSK86817.1"/>
    </source>
</evidence>
<feature type="binding site" evidence="1">
    <location>
        <position position="115"/>
    </location>
    <ligand>
        <name>S-adenosyl-L-methionine</name>
        <dbReference type="ChEBI" id="CHEBI:59789"/>
    </ligand>
</feature>
<keyword evidence="1" id="KW-0698">rRNA processing</keyword>
<dbReference type="HAMAP" id="MF_00934">
    <property type="entry name" value="23SrRNA_methyltr_J"/>
    <property type="match status" value="1"/>
</dbReference>